<evidence type="ECO:0000256" key="12">
    <source>
        <dbReference type="SAM" id="Coils"/>
    </source>
</evidence>
<dbReference type="Gene3D" id="1.10.287.380">
    <property type="entry name" value="Valyl-tRNA synthetase, C-terminal domain"/>
    <property type="match status" value="1"/>
</dbReference>
<evidence type="ECO:0000256" key="3">
    <source>
        <dbReference type="ARBA" id="ARBA00022555"/>
    </source>
</evidence>
<dbReference type="GO" id="GO:0005524">
    <property type="term" value="F:ATP binding"/>
    <property type="evidence" value="ECO:0007669"/>
    <property type="project" value="UniProtKB-KW"/>
</dbReference>
<keyword evidence="7" id="KW-0378">Hydrolase</keyword>
<dbReference type="Pfam" id="PF16326">
    <property type="entry name" value="ABC_tran_CTD"/>
    <property type="match status" value="1"/>
</dbReference>
<comment type="caution">
    <text evidence="14">The sequence shown here is derived from an EMBL/GenBank/DDBJ whole genome shotgun (WGS) entry which is preliminary data.</text>
</comment>
<dbReference type="InterPro" id="IPR027417">
    <property type="entry name" value="P-loop_NTPase"/>
</dbReference>
<keyword evidence="8 14" id="KW-0067">ATP-binding</keyword>
<dbReference type="InterPro" id="IPR003439">
    <property type="entry name" value="ABC_transporter-like_ATP-bd"/>
</dbReference>
<organism evidence="14 15">
    <name type="scientific">Fumia xinanensis</name>
    <dbReference type="NCBI Taxonomy" id="2763659"/>
    <lineage>
        <taxon>Bacteria</taxon>
        <taxon>Bacillati</taxon>
        <taxon>Bacillota</taxon>
        <taxon>Clostridia</taxon>
        <taxon>Eubacteriales</taxon>
        <taxon>Oscillospiraceae</taxon>
        <taxon>Fumia</taxon>
    </lineage>
</organism>
<dbReference type="PANTHER" id="PTHR42855">
    <property type="entry name" value="ABC TRANSPORTER ATP-BINDING SUBUNIT"/>
    <property type="match status" value="1"/>
</dbReference>
<feature type="domain" description="ABC transporter" evidence="13">
    <location>
        <begin position="282"/>
        <end position="500"/>
    </location>
</feature>
<dbReference type="InterPro" id="IPR017871">
    <property type="entry name" value="ABC_transporter-like_CS"/>
</dbReference>
<keyword evidence="11" id="KW-0648">Protein biosynthesis</keyword>
<reference evidence="14" key="1">
    <citation type="submission" date="2020-08" db="EMBL/GenBank/DDBJ databases">
        <title>Genome public.</title>
        <authorList>
            <person name="Liu C."/>
            <person name="Sun Q."/>
        </authorList>
    </citation>
    <scope>NUCLEOTIDE SEQUENCE</scope>
    <source>
        <strain evidence="14">NSJ-33</strain>
    </source>
</reference>
<keyword evidence="10" id="KW-0694">RNA-binding</keyword>
<evidence type="ECO:0000256" key="2">
    <source>
        <dbReference type="ARBA" id="ARBA00022490"/>
    </source>
</evidence>
<comment type="similarity">
    <text evidence="1">Belongs to the ABC transporter superfamily. ABCF family. Translational throttle EttA subfamily.</text>
</comment>
<dbReference type="Gene3D" id="3.40.50.300">
    <property type="entry name" value="P-loop containing nucleotide triphosphate hydrolases"/>
    <property type="match status" value="2"/>
</dbReference>
<evidence type="ECO:0000256" key="8">
    <source>
        <dbReference type="ARBA" id="ARBA00022840"/>
    </source>
</evidence>
<evidence type="ECO:0000256" key="6">
    <source>
        <dbReference type="ARBA" id="ARBA00022741"/>
    </source>
</evidence>
<keyword evidence="6" id="KW-0547">Nucleotide-binding</keyword>
<proteinExistence type="inferred from homology"/>
<protein>
    <submittedName>
        <fullName evidence="14">ABC-F family ATP-binding cassette domain-containing protein</fullName>
    </submittedName>
</protein>
<dbReference type="Pfam" id="PF12848">
    <property type="entry name" value="ABC_tran_Xtn"/>
    <property type="match status" value="1"/>
</dbReference>
<dbReference type="InterPro" id="IPR037118">
    <property type="entry name" value="Val-tRNA_synth_C_sf"/>
</dbReference>
<dbReference type="InterPro" id="IPR051309">
    <property type="entry name" value="ABCF_ATPase"/>
</dbReference>
<evidence type="ECO:0000313" key="14">
    <source>
        <dbReference type="EMBL" id="MBC8559064.1"/>
    </source>
</evidence>
<name>A0A926I6J8_9FIRM</name>
<dbReference type="SMART" id="SM00382">
    <property type="entry name" value="AAA"/>
    <property type="match status" value="2"/>
</dbReference>
<evidence type="ECO:0000256" key="1">
    <source>
        <dbReference type="ARBA" id="ARBA00005868"/>
    </source>
</evidence>
<keyword evidence="9" id="KW-0810">Translation regulation</keyword>
<keyword evidence="4" id="KW-0699">rRNA-binding</keyword>
<keyword evidence="2" id="KW-0963">Cytoplasm</keyword>
<dbReference type="Proteomes" id="UP000610760">
    <property type="component" value="Unassembled WGS sequence"/>
</dbReference>
<gene>
    <name evidence="14" type="ORF">H8710_03155</name>
</gene>
<evidence type="ECO:0000256" key="4">
    <source>
        <dbReference type="ARBA" id="ARBA00022730"/>
    </source>
</evidence>
<dbReference type="InterPro" id="IPR003593">
    <property type="entry name" value="AAA+_ATPase"/>
</dbReference>
<dbReference type="InterPro" id="IPR032781">
    <property type="entry name" value="ABC_tran_Xtn"/>
</dbReference>
<dbReference type="GO" id="GO:0000049">
    <property type="term" value="F:tRNA binding"/>
    <property type="evidence" value="ECO:0007669"/>
    <property type="project" value="UniProtKB-KW"/>
</dbReference>
<feature type="domain" description="ABC transporter" evidence="13">
    <location>
        <begin position="4"/>
        <end position="218"/>
    </location>
</feature>
<dbReference type="AlphaFoldDB" id="A0A926I6J8"/>
<dbReference type="SUPFAM" id="SSF52540">
    <property type="entry name" value="P-loop containing nucleoside triphosphate hydrolases"/>
    <property type="match status" value="2"/>
</dbReference>
<dbReference type="Pfam" id="PF00005">
    <property type="entry name" value="ABC_tran"/>
    <property type="match status" value="2"/>
</dbReference>
<evidence type="ECO:0000259" key="13">
    <source>
        <dbReference type="PROSITE" id="PS50893"/>
    </source>
</evidence>
<evidence type="ECO:0000256" key="5">
    <source>
        <dbReference type="ARBA" id="ARBA00022737"/>
    </source>
</evidence>
<accession>A0A926I6J8</accession>
<dbReference type="PANTHER" id="PTHR42855:SF1">
    <property type="entry name" value="ABC TRANSPORTER DOMAIN-CONTAINING PROTEIN"/>
    <property type="match status" value="1"/>
</dbReference>
<feature type="coiled-coil region" evidence="12">
    <location>
        <begin position="528"/>
        <end position="579"/>
    </location>
</feature>
<dbReference type="GO" id="GO:0006417">
    <property type="term" value="P:regulation of translation"/>
    <property type="evidence" value="ECO:0007669"/>
    <property type="project" value="UniProtKB-KW"/>
</dbReference>
<evidence type="ECO:0000256" key="7">
    <source>
        <dbReference type="ARBA" id="ARBA00022801"/>
    </source>
</evidence>
<dbReference type="FunFam" id="3.40.50.300:FF:000183">
    <property type="entry name" value="ABC transporter ATP-binding protein yjjK"/>
    <property type="match status" value="1"/>
</dbReference>
<dbReference type="RefSeq" id="WP_249293957.1">
    <property type="nucleotide sequence ID" value="NZ_JACRSV010000001.1"/>
</dbReference>
<dbReference type="PROSITE" id="PS50893">
    <property type="entry name" value="ABC_TRANSPORTER_2"/>
    <property type="match status" value="2"/>
</dbReference>
<evidence type="ECO:0000256" key="9">
    <source>
        <dbReference type="ARBA" id="ARBA00022845"/>
    </source>
</evidence>
<sequence>MLVLSSEHVGKSYTDKALLEDVSLIIDEKDKVGLIGVNGTGKSTLLKILAGFEEPDTGMVNRPGGITVGYLPQNPVFGQGVTVLEQVFLGLSAQDREAKEFEAKAILTKLGLYDFGKEVNLLSGGQKKRAAMASALVHPCDLLILDEPTNHLDNEMISWLEGYLKKFKGALLMVTHDRYFLDRVTNRIVEIDRGRLYSYQANYSGYLELKAQREEMAAGSERKRQALIKKELEWIHQGPKARGTKSQYRIDRLKDMQAGAGPSETGSLQMASISSRLGRKTIELKEISKGFGEKTLISGLNLMVHRNARIGVVGKNGSGKSTFLKIVSGRLIPDDGEIIVGETVKMGYFSQECEEMDPQMKVIDYIREHGESVDTPEGKLTASQLLETFLFPSDLQYNQIGRLSGGERRRLFLLRILIEAPNVLLLDEPTNDLDIQTLTILENYLDSFEGAVIAVSHDRYFLDKVADSLLEFDGEGRVSAYLGGYTEYLEAKALEAPKEAVVKGKKEKTRKVAPPQKLKFTFKEQREYDGIENVIASLEEKIAETSRAIEENASDFEKLQELVGEKEQLERDLEEKTERWLYLTELAEKIENQKK</sequence>
<dbReference type="EMBL" id="JACRSV010000001">
    <property type="protein sequence ID" value="MBC8559064.1"/>
    <property type="molecule type" value="Genomic_DNA"/>
</dbReference>
<dbReference type="CDD" id="cd03221">
    <property type="entry name" value="ABCF_EF-3"/>
    <property type="match status" value="2"/>
</dbReference>
<dbReference type="InterPro" id="IPR032524">
    <property type="entry name" value="ABC_tran_C"/>
</dbReference>
<keyword evidence="12" id="KW-0175">Coiled coil</keyword>
<dbReference type="GO" id="GO:0003677">
    <property type="term" value="F:DNA binding"/>
    <property type="evidence" value="ECO:0007669"/>
    <property type="project" value="InterPro"/>
</dbReference>
<keyword evidence="15" id="KW-1185">Reference proteome</keyword>
<dbReference type="GO" id="GO:0006412">
    <property type="term" value="P:translation"/>
    <property type="evidence" value="ECO:0007669"/>
    <property type="project" value="UniProtKB-KW"/>
</dbReference>
<evidence type="ECO:0000256" key="11">
    <source>
        <dbReference type="ARBA" id="ARBA00022917"/>
    </source>
</evidence>
<dbReference type="FunFam" id="3.40.50.300:FF:000011">
    <property type="entry name" value="Putative ABC transporter ATP-binding component"/>
    <property type="match status" value="1"/>
</dbReference>
<evidence type="ECO:0000256" key="10">
    <source>
        <dbReference type="ARBA" id="ARBA00022884"/>
    </source>
</evidence>
<dbReference type="PROSITE" id="PS00211">
    <property type="entry name" value="ABC_TRANSPORTER_1"/>
    <property type="match status" value="2"/>
</dbReference>
<dbReference type="GO" id="GO:0019843">
    <property type="term" value="F:rRNA binding"/>
    <property type="evidence" value="ECO:0007669"/>
    <property type="project" value="UniProtKB-KW"/>
</dbReference>
<keyword evidence="5" id="KW-0677">Repeat</keyword>
<evidence type="ECO:0000313" key="15">
    <source>
        <dbReference type="Proteomes" id="UP000610760"/>
    </source>
</evidence>
<keyword evidence="3" id="KW-0820">tRNA-binding</keyword>
<dbReference type="GO" id="GO:0016887">
    <property type="term" value="F:ATP hydrolysis activity"/>
    <property type="evidence" value="ECO:0007669"/>
    <property type="project" value="InterPro"/>
</dbReference>